<dbReference type="PANTHER" id="PTHR30455">
    <property type="entry name" value="TRANSCRIPTIONAL REPRESSOR NRDR"/>
    <property type="match status" value="1"/>
</dbReference>
<dbReference type="HAMAP" id="MF_00440">
    <property type="entry name" value="NrdR"/>
    <property type="match status" value="1"/>
</dbReference>
<protein>
    <submittedName>
        <fullName evidence="8">Transcriptional repressor NrdR</fullName>
    </submittedName>
</protein>
<evidence type="ECO:0000256" key="1">
    <source>
        <dbReference type="ARBA" id="ARBA00022491"/>
    </source>
</evidence>
<evidence type="ECO:0000256" key="6">
    <source>
        <dbReference type="ARBA" id="ARBA00023163"/>
    </source>
</evidence>
<organism evidence="8">
    <name type="scientific">bioreactor metagenome</name>
    <dbReference type="NCBI Taxonomy" id="1076179"/>
    <lineage>
        <taxon>unclassified sequences</taxon>
        <taxon>metagenomes</taxon>
        <taxon>ecological metagenomes</taxon>
    </lineage>
</organism>
<reference evidence="8" key="1">
    <citation type="submission" date="2019-08" db="EMBL/GenBank/DDBJ databases">
        <authorList>
            <person name="Kucharzyk K."/>
            <person name="Murdoch R.W."/>
            <person name="Higgins S."/>
            <person name="Loffler F."/>
        </authorList>
    </citation>
    <scope>NUCLEOTIDE SEQUENCE</scope>
</reference>
<feature type="domain" description="ATP-cone" evidence="7">
    <location>
        <begin position="36"/>
        <end position="126"/>
    </location>
</feature>
<dbReference type="InterPro" id="IPR055173">
    <property type="entry name" value="NrdR-like_N"/>
</dbReference>
<evidence type="ECO:0000256" key="5">
    <source>
        <dbReference type="ARBA" id="ARBA00023125"/>
    </source>
</evidence>
<dbReference type="Pfam" id="PF22811">
    <property type="entry name" value="Zn_ribbon_NrdR"/>
    <property type="match status" value="1"/>
</dbReference>
<evidence type="ECO:0000256" key="2">
    <source>
        <dbReference type="ARBA" id="ARBA00022741"/>
    </source>
</evidence>
<evidence type="ECO:0000313" key="8">
    <source>
        <dbReference type="EMBL" id="MPN55483.1"/>
    </source>
</evidence>
<sequence>MDSRPVEDGKSIRRRRECQQCGKRFTTYERLEEIPLIVVKRDNRRELFDANKILNGLVKACDKRSVPFSVLEGMVNDIEKELRNTMDREIPSKEIGELVMQKLRTVDEVAYVRFASVYRQFEDIRTFMNELMLMLRERNNSDGSSLRSIEDLLLRENGK</sequence>
<keyword evidence="2" id="KW-0547">Nucleotide-binding</keyword>
<proteinExistence type="inferred from homology"/>
<dbReference type="AlphaFoldDB" id="A0A645J7L3"/>
<keyword evidence="5" id="KW-0238">DNA-binding</keyword>
<keyword evidence="3" id="KW-0067">ATP-binding</keyword>
<dbReference type="GO" id="GO:0003677">
    <property type="term" value="F:DNA binding"/>
    <property type="evidence" value="ECO:0007669"/>
    <property type="project" value="UniProtKB-KW"/>
</dbReference>
<dbReference type="GO" id="GO:0005524">
    <property type="term" value="F:ATP binding"/>
    <property type="evidence" value="ECO:0007669"/>
    <property type="project" value="UniProtKB-KW"/>
</dbReference>
<keyword evidence="4" id="KW-0805">Transcription regulation</keyword>
<dbReference type="InterPro" id="IPR005144">
    <property type="entry name" value="ATP-cone_dom"/>
</dbReference>
<dbReference type="Pfam" id="PF03477">
    <property type="entry name" value="ATP-cone"/>
    <property type="match status" value="1"/>
</dbReference>
<keyword evidence="1" id="KW-0678">Repressor</keyword>
<dbReference type="EMBL" id="VSSQ01124795">
    <property type="protein sequence ID" value="MPN55483.1"/>
    <property type="molecule type" value="Genomic_DNA"/>
</dbReference>
<accession>A0A645J7L3</accession>
<dbReference type="PANTHER" id="PTHR30455:SF2">
    <property type="entry name" value="TRANSCRIPTIONAL REPRESSOR NRDR"/>
    <property type="match status" value="1"/>
</dbReference>
<dbReference type="PROSITE" id="PS51161">
    <property type="entry name" value="ATP_CONE"/>
    <property type="match status" value="1"/>
</dbReference>
<gene>
    <name evidence="8" type="primary">nrdR_37</name>
    <name evidence="8" type="ORF">SDC9_203165</name>
</gene>
<dbReference type="GO" id="GO:0008270">
    <property type="term" value="F:zinc ion binding"/>
    <property type="evidence" value="ECO:0007669"/>
    <property type="project" value="InterPro"/>
</dbReference>
<keyword evidence="6" id="KW-0804">Transcription</keyword>
<comment type="caution">
    <text evidence="8">The sequence shown here is derived from an EMBL/GenBank/DDBJ whole genome shotgun (WGS) entry which is preliminary data.</text>
</comment>
<evidence type="ECO:0000256" key="4">
    <source>
        <dbReference type="ARBA" id="ARBA00023015"/>
    </source>
</evidence>
<dbReference type="InterPro" id="IPR003796">
    <property type="entry name" value="RNR_NrdR-like"/>
</dbReference>
<evidence type="ECO:0000259" key="7">
    <source>
        <dbReference type="PROSITE" id="PS51161"/>
    </source>
</evidence>
<dbReference type="GO" id="GO:0045892">
    <property type="term" value="P:negative regulation of DNA-templated transcription"/>
    <property type="evidence" value="ECO:0007669"/>
    <property type="project" value="InterPro"/>
</dbReference>
<evidence type="ECO:0000256" key="3">
    <source>
        <dbReference type="ARBA" id="ARBA00022840"/>
    </source>
</evidence>
<name>A0A645J7L3_9ZZZZ</name>
<dbReference type="NCBIfam" id="TIGR00244">
    <property type="entry name" value="transcriptional regulator NrdR"/>
    <property type="match status" value="1"/>
</dbReference>